<dbReference type="EMBL" id="DQ845795">
    <property type="protein sequence ID" value="ABI49150.1"/>
    <property type="molecule type" value="mRNA"/>
</dbReference>
<sequence>MSHDYHLAPLANPIHREGPVVLLILDGYGIGKNEAKENPIVAANPVVINELVHQAKEHHLYTRLKAHGPAVGLPSESDMGNSEVGHNAFGCGQIYSQGTKLVDESFASGVIFRTPQWHQVVAETAAHNGTLHMFGLLSDGNIHSHMNQIFKLLDGAVESGIHKIRMHVLLDGRDVSPTSGLVYINQLEEKLAKLREHNVDARIATGGGRMYVTMDRYGSDWKMVQRGWELMVHGVVMPEDVTSEYSGYFRSATEAIELGRRLWPAKQDQYNPPFVVVDEAGQPIGRMQDGDAVINWNFRGDRAVQITQTFTAPDAEFTHFARGAMPRLTYAGLLEYDTEVHIPRLFLVPPPEIHHTMGQYLCASGVTSYAVAETHKYGHVTFFWNGNKSGCIDEHLEQYDCVESLPNAQTESHPEMKAPEVTDKLVEAIRSGRFRFVRCNLANPDMVGHTGNFQSCVRAVQCMNQCVERVAREVEARGGILIITADHGNVEIKDNKGSKTSHTCAPVDFAVRDFAYHGEYTLLPEGQPTADADGLGAGLSNVAATVMNMLGFEAPAVYRKSLYVPAH</sequence>
<reference evidence="14" key="1">
    <citation type="journal article" date="2006" name="BMC Evol. Biol.">
        <title>The glycolytic pathway of Trimastix pyriformis is an evolutionary mosaic.</title>
        <authorList>
            <person name="Stechmann A."/>
            <person name="Baumgartner M."/>
            <person name="Silberman J.D."/>
            <person name="Roger A.J."/>
        </authorList>
    </citation>
    <scope>NUCLEOTIDE SEQUENCE</scope>
</reference>
<evidence type="ECO:0000259" key="13">
    <source>
        <dbReference type="Pfam" id="PF06415"/>
    </source>
</evidence>
<dbReference type="Pfam" id="PF06415">
    <property type="entry name" value="iPGM_N"/>
    <property type="match status" value="1"/>
</dbReference>
<dbReference type="GO" id="GO:0005737">
    <property type="term" value="C:cytoplasm"/>
    <property type="evidence" value="ECO:0007669"/>
    <property type="project" value="InterPro"/>
</dbReference>
<dbReference type="GO" id="GO:0006007">
    <property type="term" value="P:glucose catabolic process"/>
    <property type="evidence" value="ECO:0007669"/>
    <property type="project" value="InterPro"/>
</dbReference>
<dbReference type="InterPro" id="IPR006124">
    <property type="entry name" value="Metalloenzyme"/>
</dbReference>
<evidence type="ECO:0000256" key="3">
    <source>
        <dbReference type="ARBA" id="ARBA00008819"/>
    </source>
</evidence>
<evidence type="ECO:0000256" key="1">
    <source>
        <dbReference type="ARBA" id="ARBA00001936"/>
    </source>
</evidence>
<feature type="binding site" evidence="10">
    <location>
        <begin position="173"/>
        <end position="174"/>
    </location>
    <ligand>
        <name>substrate</name>
    </ligand>
</feature>
<dbReference type="PANTHER" id="PTHR31637:SF0">
    <property type="entry name" value="2,3-BISPHOSPHOGLYCERATE-INDEPENDENT PHOSPHOGLYCERATE MUTASE"/>
    <property type="match status" value="1"/>
</dbReference>
<dbReference type="UniPathway" id="UPA00109">
    <property type="reaction ID" value="UER00186"/>
</dbReference>
<feature type="binding site" evidence="10">
    <location>
        <position position="216"/>
    </location>
    <ligand>
        <name>substrate</name>
    </ligand>
</feature>
<feature type="domain" description="Metalloenzyme" evidence="12">
    <location>
        <begin position="19"/>
        <end position="553"/>
    </location>
</feature>
<dbReference type="InterPro" id="IPR017850">
    <property type="entry name" value="Alkaline_phosphatase_core_sf"/>
</dbReference>
<comment type="pathway">
    <text evidence="2">Carbohydrate degradation; glycolysis; pyruvate from D-glyceraldehyde 3-phosphate: step 3/5.</text>
</comment>
<feature type="binding site" evidence="11">
    <location>
        <position position="82"/>
    </location>
    <ligand>
        <name>Mn(2+)</name>
        <dbReference type="ChEBI" id="CHEBI:29035"/>
        <label>2</label>
    </ligand>
</feature>
<evidence type="ECO:0000256" key="7">
    <source>
        <dbReference type="ARBA" id="ARBA00023211"/>
    </source>
</evidence>
<accession>A0SNX3</accession>
<dbReference type="FunFam" id="3.40.1450.10:FF:000002">
    <property type="entry name" value="2,3-bisphosphoglycerate-independent phosphoglycerate mutase"/>
    <property type="match status" value="1"/>
</dbReference>
<feature type="binding site" evidence="11">
    <location>
        <position position="502"/>
    </location>
    <ligand>
        <name>Mn(2+)</name>
        <dbReference type="ChEBI" id="CHEBI:29035"/>
        <label>1</label>
    </ligand>
</feature>
<evidence type="ECO:0000256" key="4">
    <source>
        <dbReference type="ARBA" id="ARBA00012026"/>
    </source>
</evidence>
<dbReference type="AlphaFoldDB" id="A0SNX3"/>
<evidence type="ECO:0000313" key="14">
    <source>
        <dbReference type="EMBL" id="ABI49150.1"/>
    </source>
</evidence>
<evidence type="ECO:0000256" key="9">
    <source>
        <dbReference type="PIRSR" id="PIRSR001492-1"/>
    </source>
</evidence>
<dbReference type="PANTHER" id="PTHR31637">
    <property type="entry name" value="2,3-BISPHOSPHOGLYCERATE-INDEPENDENT PHOSPHOGLYCERATE MUTASE"/>
    <property type="match status" value="1"/>
</dbReference>
<keyword evidence="8 15" id="KW-0413">Isomerase</keyword>
<dbReference type="PIRSF" id="PIRSF001492">
    <property type="entry name" value="IPGAM"/>
    <property type="match status" value="1"/>
</dbReference>
<dbReference type="GO" id="GO:0006096">
    <property type="term" value="P:glycolytic process"/>
    <property type="evidence" value="ECO:0007669"/>
    <property type="project" value="UniProtKB-UniPathway"/>
</dbReference>
<evidence type="ECO:0000256" key="2">
    <source>
        <dbReference type="ARBA" id="ARBA00004798"/>
    </source>
</evidence>
<feature type="binding site" evidence="10">
    <location>
        <position position="209"/>
    </location>
    <ligand>
        <name>substrate</name>
    </ligand>
</feature>
<dbReference type="CDD" id="cd16010">
    <property type="entry name" value="iPGM"/>
    <property type="match status" value="1"/>
</dbReference>
<gene>
    <name evidence="14" type="primary">iPGM</name>
    <name evidence="15" type="ORF">PAPYR_3228</name>
</gene>
<feature type="active site" description="Phosphoserine intermediate" evidence="9">
    <location>
        <position position="82"/>
    </location>
</feature>
<keyword evidence="16" id="KW-1185">Reference proteome</keyword>
<dbReference type="EMBL" id="JAPMOS010000012">
    <property type="protein sequence ID" value="KAJ4460590.1"/>
    <property type="molecule type" value="Genomic_DNA"/>
</dbReference>
<dbReference type="Gene3D" id="3.40.1450.10">
    <property type="entry name" value="BPG-independent phosphoglycerate mutase, domain B"/>
    <property type="match status" value="1"/>
</dbReference>
<dbReference type="GO" id="GO:0004619">
    <property type="term" value="F:phosphoglycerate mutase activity"/>
    <property type="evidence" value="ECO:0007669"/>
    <property type="project" value="UniProtKB-EC"/>
</dbReference>
<dbReference type="Pfam" id="PF01676">
    <property type="entry name" value="Metalloenzyme"/>
    <property type="match status" value="1"/>
</dbReference>
<dbReference type="Proteomes" id="UP001141327">
    <property type="component" value="Unassembled WGS sequence"/>
</dbReference>
<feature type="binding site" evidence="10">
    <location>
        <position position="376"/>
    </location>
    <ligand>
        <name>substrate</name>
    </ligand>
</feature>
<reference evidence="15" key="2">
    <citation type="journal article" date="2022" name="bioRxiv">
        <title>Genomics of Preaxostyla Flagellates Illuminates Evolutionary Transitions and the Path Towards Mitochondrial Loss.</title>
        <authorList>
            <person name="Novak L.V.F."/>
            <person name="Treitli S.C."/>
            <person name="Pyrih J."/>
            <person name="Halakuc P."/>
            <person name="Pipaliya S.V."/>
            <person name="Vacek V."/>
            <person name="Brzon O."/>
            <person name="Soukal P."/>
            <person name="Eme L."/>
            <person name="Dacks J.B."/>
            <person name="Karnkowska A."/>
            <person name="Elias M."/>
            <person name="Hampl V."/>
        </authorList>
    </citation>
    <scope>NUCLEOTIDE SEQUENCE</scope>
    <source>
        <strain evidence="15">RCP-MX</strain>
    </source>
</reference>
<feature type="binding site" evidence="11">
    <location>
        <position position="486"/>
    </location>
    <ligand>
        <name>Mn(2+)</name>
        <dbReference type="ChEBI" id="CHEBI:29035"/>
        <label>2</label>
    </ligand>
</feature>
<comment type="similarity">
    <text evidence="3">Belongs to the BPG-independent phosphoglycerate mutase family.</text>
</comment>
<feature type="binding site" evidence="10">
    <location>
        <position position="143"/>
    </location>
    <ligand>
        <name>substrate</name>
    </ligand>
</feature>
<evidence type="ECO:0000256" key="8">
    <source>
        <dbReference type="ARBA" id="ARBA00023235"/>
    </source>
</evidence>
<protein>
    <recommendedName>
        <fullName evidence="4">phosphoglycerate mutase (2,3-diphosphoglycerate-independent)</fullName>
        <ecNumber evidence="4">5.4.2.12</ecNumber>
    </recommendedName>
</protein>
<dbReference type="EC" id="5.4.2.12" evidence="4"/>
<dbReference type="InterPro" id="IPR036646">
    <property type="entry name" value="PGAM_B_sf"/>
</dbReference>
<feature type="binding site" evidence="11">
    <location>
        <position position="487"/>
    </location>
    <ligand>
        <name>Mn(2+)</name>
        <dbReference type="ChEBI" id="CHEBI:29035"/>
        <label>2</label>
    </ligand>
</feature>
<feature type="domain" description="BPG-independent PGAM N-terminal" evidence="13">
    <location>
        <begin position="102"/>
        <end position="337"/>
    </location>
</feature>
<dbReference type="SUPFAM" id="SSF53649">
    <property type="entry name" value="Alkaline phosphatase-like"/>
    <property type="match status" value="1"/>
</dbReference>
<evidence type="ECO:0000313" key="16">
    <source>
        <dbReference type="Proteomes" id="UP001141327"/>
    </source>
</evidence>
<keyword evidence="5 11" id="KW-0479">Metal-binding</keyword>
<name>A0SNX3_9EUKA</name>
<evidence type="ECO:0000256" key="11">
    <source>
        <dbReference type="PIRSR" id="PIRSR001492-3"/>
    </source>
</evidence>
<feature type="binding site" evidence="11">
    <location>
        <position position="449"/>
    </location>
    <ligand>
        <name>Mn(2+)</name>
        <dbReference type="ChEBI" id="CHEBI:29035"/>
        <label>1</label>
    </ligand>
</feature>
<feature type="binding site" evidence="11">
    <location>
        <position position="26"/>
    </location>
    <ligand>
        <name>Mn(2+)</name>
        <dbReference type="ChEBI" id="CHEBI:29035"/>
        <label>2</label>
    </ligand>
</feature>
<proteinExistence type="evidence at transcript level"/>
<keyword evidence="7 11" id="KW-0464">Manganese</keyword>
<dbReference type="GO" id="GO:0030145">
    <property type="term" value="F:manganese ion binding"/>
    <property type="evidence" value="ECO:0007669"/>
    <property type="project" value="InterPro"/>
</dbReference>
<feature type="binding site" evidence="11">
    <location>
        <position position="445"/>
    </location>
    <ligand>
        <name>Mn(2+)</name>
        <dbReference type="ChEBI" id="CHEBI:29035"/>
        <label>1</label>
    </ligand>
</feature>
<dbReference type="Gene3D" id="3.40.720.10">
    <property type="entry name" value="Alkaline Phosphatase, subunit A"/>
    <property type="match status" value="1"/>
</dbReference>
<dbReference type="OrthoDB" id="952271at2759"/>
<evidence type="ECO:0000259" key="12">
    <source>
        <dbReference type="Pfam" id="PF01676"/>
    </source>
</evidence>
<comment type="cofactor">
    <cofactor evidence="1">
        <name>Mn(2+)</name>
        <dbReference type="ChEBI" id="CHEBI:29035"/>
    </cofactor>
</comment>
<dbReference type="NCBIfam" id="TIGR01307">
    <property type="entry name" value="pgm_bpd_ind"/>
    <property type="match status" value="1"/>
</dbReference>
<evidence type="ECO:0000313" key="15">
    <source>
        <dbReference type="EMBL" id="KAJ4460590.1"/>
    </source>
</evidence>
<evidence type="ECO:0000256" key="5">
    <source>
        <dbReference type="ARBA" id="ARBA00022723"/>
    </source>
</evidence>
<dbReference type="InterPro" id="IPR011258">
    <property type="entry name" value="BPG-indep_PGM_N"/>
</dbReference>
<evidence type="ECO:0000256" key="10">
    <source>
        <dbReference type="PIRSR" id="PIRSR001492-2"/>
    </source>
</evidence>
<evidence type="ECO:0000256" key="6">
    <source>
        <dbReference type="ARBA" id="ARBA00023152"/>
    </source>
</evidence>
<dbReference type="SUPFAM" id="SSF64158">
    <property type="entry name" value="2,3-Bisphosphoglycerate-independent phosphoglycerate mutase, substrate-binding domain"/>
    <property type="match status" value="1"/>
</dbReference>
<dbReference type="InterPro" id="IPR005995">
    <property type="entry name" value="Pgm_bpd_ind"/>
</dbReference>
<keyword evidence="6" id="KW-0324">Glycolysis</keyword>
<organism evidence="14">
    <name type="scientific">Paratrimastix pyriformis</name>
    <dbReference type="NCBI Taxonomy" id="342808"/>
    <lineage>
        <taxon>Eukaryota</taxon>
        <taxon>Metamonada</taxon>
        <taxon>Preaxostyla</taxon>
        <taxon>Paratrimastigidae</taxon>
        <taxon>Paratrimastix</taxon>
    </lineage>
</organism>
<feature type="binding site" evidence="10">
    <location>
        <begin position="299"/>
        <end position="302"/>
    </location>
    <ligand>
        <name>substrate</name>
    </ligand>
</feature>